<evidence type="ECO:0000256" key="7">
    <source>
        <dbReference type="HAMAP-Rule" id="MF_00092"/>
    </source>
</evidence>
<dbReference type="GO" id="GO:0043023">
    <property type="term" value="F:ribosomal large subunit binding"/>
    <property type="evidence" value="ECO:0007669"/>
    <property type="project" value="UniProtKB-UniRule"/>
</dbReference>
<evidence type="ECO:0000256" key="6">
    <source>
        <dbReference type="ARBA" id="ARBA00023125"/>
    </source>
</evidence>
<dbReference type="PROSITE" id="PS00486">
    <property type="entry name" value="DNA_MISMATCH_REPAIR_2"/>
    <property type="match status" value="1"/>
</dbReference>
<feature type="domain" description="Smr" evidence="9">
    <location>
        <begin position="708"/>
        <end position="783"/>
    </location>
</feature>
<dbReference type="RefSeq" id="WP_107640313.1">
    <property type="nucleotide sequence ID" value="NZ_PZHX01000015.1"/>
</dbReference>
<dbReference type="Proteomes" id="UP000241540">
    <property type="component" value="Unassembled WGS sequence"/>
</dbReference>
<keyword evidence="4 7" id="KW-0067">ATP-binding</keyword>
<dbReference type="GO" id="GO:0072344">
    <property type="term" value="P:rescue of stalled ribosome"/>
    <property type="evidence" value="ECO:0007669"/>
    <property type="project" value="UniProtKB-UniRule"/>
</dbReference>
<keyword evidence="6 7" id="KW-0238">DNA-binding</keyword>
<dbReference type="PIRSF" id="PIRSF005814">
    <property type="entry name" value="MutS_YshD"/>
    <property type="match status" value="1"/>
</dbReference>
<dbReference type="InterPro" id="IPR036063">
    <property type="entry name" value="Smr_dom_sf"/>
</dbReference>
<dbReference type="SMART" id="SM00533">
    <property type="entry name" value="MUTSd"/>
    <property type="match status" value="1"/>
</dbReference>
<evidence type="ECO:0000256" key="3">
    <source>
        <dbReference type="ARBA" id="ARBA00022801"/>
    </source>
</evidence>
<dbReference type="Gene3D" id="3.30.1370.110">
    <property type="match status" value="1"/>
</dbReference>
<dbReference type="Pfam" id="PF20297">
    <property type="entry name" value="MSSS"/>
    <property type="match status" value="1"/>
</dbReference>
<keyword evidence="5 7" id="KW-0694">RNA-binding</keyword>
<dbReference type="HAMAP" id="MF_00092">
    <property type="entry name" value="MutS2"/>
    <property type="match status" value="1"/>
</dbReference>
<dbReference type="GO" id="GO:0140664">
    <property type="term" value="F:ATP-dependent DNA damage sensor activity"/>
    <property type="evidence" value="ECO:0007669"/>
    <property type="project" value="InterPro"/>
</dbReference>
<evidence type="ECO:0000259" key="9">
    <source>
        <dbReference type="PROSITE" id="PS50828"/>
    </source>
</evidence>
<dbReference type="SUPFAM" id="SSF52540">
    <property type="entry name" value="P-loop containing nucleoside triphosphate hydrolases"/>
    <property type="match status" value="1"/>
</dbReference>
<evidence type="ECO:0000313" key="11">
    <source>
        <dbReference type="Proteomes" id="UP000241540"/>
    </source>
</evidence>
<dbReference type="PANTHER" id="PTHR48466:SF2">
    <property type="entry name" value="OS10G0509000 PROTEIN"/>
    <property type="match status" value="1"/>
</dbReference>
<dbReference type="Pfam" id="PF00488">
    <property type="entry name" value="MutS_V"/>
    <property type="match status" value="1"/>
</dbReference>
<name>A0A974KWW6_STAHO</name>
<dbReference type="GO" id="GO:0016887">
    <property type="term" value="F:ATP hydrolysis activity"/>
    <property type="evidence" value="ECO:0007669"/>
    <property type="project" value="InterPro"/>
</dbReference>
<dbReference type="GO" id="GO:0004519">
    <property type="term" value="F:endonuclease activity"/>
    <property type="evidence" value="ECO:0007669"/>
    <property type="project" value="UniProtKB-UniRule"/>
</dbReference>
<keyword evidence="8" id="KW-0175">Coiled coil</keyword>
<protein>
    <recommendedName>
        <fullName evidence="7">Endonuclease MutS2</fullName>
        <ecNumber evidence="7">3.1.-.-</ecNumber>
    </recommendedName>
    <alternativeName>
        <fullName evidence="7">Ribosome-associated protein quality control-upstream factor</fullName>
        <shortName evidence="7">RQC-upstream factor</shortName>
        <shortName evidence="7">RqcU</shortName>
        <ecNumber evidence="7">3.6.4.-</ecNumber>
    </alternativeName>
</protein>
<comment type="function">
    <text evidence="7">Endonuclease that is involved in the suppression of homologous recombination and thus may have a key role in the control of bacterial genetic diversity.</text>
</comment>
<dbReference type="GO" id="GO:0045910">
    <property type="term" value="P:negative regulation of DNA recombination"/>
    <property type="evidence" value="ECO:0007669"/>
    <property type="project" value="InterPro"/>
</dbReference>
<dbReference type="InterPro" id="IPR046893">
    <property type="entry name" value="MSSS"/>
</dbReference>
<dbReference type="SUPFAM" id="SSF48334">
    <property type="entry name" value="DNA repair protein MutS, domain III"/>
    <property type="match status" value="1"/>
</dbReference>
<sequence>MRQKTLDVLEFDKIKSFVASETISDLGREKVSKMSPATDFETVEFQMNETDEISQIYNKHHLPSLSGLSKVSPLIHRAKIGGVLNVTELNVIKRLIQVQNQFKTFYNQLFEEDEGVVKYPILNERMNQLPVLTDLYQEINEKCDAYDLYDNASYELQGIRSKISSTTQRIRQNLDRIVKSQANQKKLSDAIITVRNDRNVIPVKAEYRQDFKGIVHDQSASGQTLYIEPSSIVEMNNQISRLRNDEAVERERILTELTGLVAADDNNCLVAESVMGQIDFLTAKARYARSIKGTKPTFYKERTVYLPNAYHPLLNKDTVVANTIEFIDDIETVIITGPNTGGKTVTLKTLGLIIVMAQSGLLIPTLDGSQLSVFENVYCDIGDEQSIEQSLSTFSSHMKNIVEILKETDKNSLVLFDELGAGTDPSEGAALAMSILDHVRGIGSLVMATTHYPELKAYSYNREGVMNASVEFDVNTLSPTYKLLMGVPGRSNAFDISKKLGLGLNIINKAKTMIGTDEQEINSMIESLEKNSKRVDEQRIELEKLLREARTTHDDLERQYQQYKNYEQKLMDEAKDKANQRIKSATKEADDILKDLREMRDKKGADVKEHELIDKKKHLEDQYEAKSLKQNVKKQKWDDIHAGDEVKVLSYGQKGEVLELSGENEAVVQMGIIKMKLPIEDLEKTKKKKEKPTKMVTRQNRQTIKTELDLRGYRYEEAVGALDQYIDQAVLSNYEQVYIIHGKGTGALQKAVQNHLKKHKSVQSFRGGMPSGGGFGVTVAELK</sequence>
<dbReference type="EMBL" id="PZHX01000015">
    <property type="protein sequence ID" value="PTK30267.1"/>
    <property type="molecule type" value="Genomic_DNA"/>
</dbReference>
<dbReference type="GO" id="GO:0006298">
    <property type="term" value="P:mismatch repair"/>
    <property type="evidence" value="ECO:0007669"/>
    <property type="project" value="InterPro"/>
</dbReference>
<dbReference type="InterPro" id="IPR045076">
    <property type="entry name" value="MutS"/>
</dbReference>
<keyword evidence="7 10" id="KW-0255">Endonuclease</keyword>
<comment type="subunit">
    <text evidence="7">Homodimer. Binds to stalled ribosomes, contacting rRNA.</text>
</comment>
<dbReference type="Pfam" id="PF01713">
    <property type="entry name" value="Smr"/>
    <property type="match status" value="1"/>
</dbReference>
<keyword evidence="3 7" id="KW-0378">Hydrolase</keyword>
<dbReference type="SMART" id="SM00463">
    <property type="entry name" value="SMR"/>
    <property type="match status" value="1"/>
</dbReference>
<dbReference type="InterPro" id="IPR002625">
    <property type="entry name" value="Smr_dom"/>
</dbReference>
<dbReference type="InterPro" id="IPR005747">
    <property type="entry name" value="MutS2"/>
</dbReference>
<evidence type="ECO:0000313" key="10">
    <source>
        <dbReference type="EMBL" id="PTK30267.1"/>
    </source>
</evidence>
<dbReference type="PANTHER" id="PTHR48466">
    <property type="entry name" value="OS10G0509000 PROTEIN-RELATED"/>
    <property type="match status" value="1"/>
</dbReference>
<dbReference type="GO" id="GO:0005524">
    <property type="term" value="F:ATP binding"/>
    <property type="evidence" value="ECO:0007669"/>
    <property type="project" value="UniProtKB-UniRule"/>
</dbReference>
<keyword evidence="2 7" id="KW-0547">Nucleotide-binding</keyword>
<gene>
    <name evidence="7" type="primary">mutS2</name>
    <name evidence="7" type="synonym">rqcU</name>
    <name evidence="10" type="ORF">BUZ51_08115</name>
</gene>
<comment type="caution">
    <text evidence="10">The sequence shown here is derived from an EMBL/GenBank/DDBJ whole genome shotgun (WGS) entry which is preliminary data.</text>
</comment>
<dbReference type="EC" id="3.1.-.-" evidence="7"/>
<comment type="similarity">
    <text evidence="7">Belongs to the DNA mismatch repair MutS family. MutS2 subfamily.</text>
</comment>
<proteinExistence type="inferred from homology"/>
<reference evidence="10 11" key="1">
    <citation type="journal article" date="2016" name="Front. Microbiol.">
        <title>Comprehensive Phylogenetic Analysis of Bovine Non-aureus Staphylococci Species Based on Whole-Genome Sequencing.</title>
        <authorList>
            <person name="Naushad S."/>
            <person name="Barkema H.W."/>
            <person name="Luby C."/>
            <person name="Condas L.A."/>
            <person name="Nobrega D.B."/>
            <person name="Carson D.A."/>
            <person name="De Buck J."/>
        </authorList>
    </citation>
    <scope>NUCLEOTIDE SEQUENCE [LARGE SCALE GENOMIC DNA]</scope>
    <source>
        <strain evidence="10 11">SNUC 5336</strain>
    </source>
</reference>
<dbReference type="InterPro" id="IPR000432">
    <property type="entry name" value="DNA_mismatch_repair_MutS_C"/>
</dbReference>
<dbReference type="InterPro" id="IPR027417">
    <property type="entry name" value="P-loop_NTPase"/>
</dbReference>
<dbReference type="InterPro" id="IPR007696">
    <property type="entry name" value="DNA_mismatch_repair_MutS_core"/>
</dbReference>
<feature type="coiled-coil region" evidence="8">
    <location>
        <begin position="518"/>
        <end position="602"/>
    </location>
</feature>
<dbReference type="CDD" id="cd03280">
    <property type="entry name" value="ABC_MutS2"/>
    <property type="match status" value="1"/>
</dbReference>
<evidence type="ECO:0000256" key="1">
    <source>
        <dbReference type="ARBA" id="ARBA00022730"/>
    </source>
</evidence>
<dbReference type="NCBIfam" id="TIGR01069">
    <property type="entry name" value="mutS2"/>
    <property type="match status" value="1"/>
</dbReference>
<dbReference type="FunFam" id="3.40.50.300:FF:000830">
    <property type="entry name" value="Endonuclease MutS2"/>
    <property type="match status" value="1"/>
</dbReference>
<accession>A0A974KWW6</accession>
<dbReference type="GO" id="GO:0030983">
    <property type="term" value="F:mismatched DNA binding"/>
    <property type="evidence" value="ECO:0007669"/>
    <property type="project" value="InterPro"/>
</dbReference>
<dbReference type="SUPFAM" id="SSF160443">
    <property type="entry name" value="SMR domain-like"/>
    <property type="match status" value="1"/>
</dbReference>
<feature type="binding site" evidence="7">
    <location>
        <begin position="337"/>
        <end position="344"/>
    </location>
    <ligand>
        <name>ATP</name>
        <dbReference type="ChEBI" id="CHEBI:30616"/>
    </ligand>
</feature>
<dbReference type="PROSITE" id="PS50828">
    <property type="entry name" value="SMR"/>
    <property type="match status" value="1"/>
</dbReference>
<evidence type="ECO:0000256" key="5">
    <source>
        <dbReference type="ARBA" id="ARBA00022884"/>
    </source>
</evidence>
<organism evidence="10 11">
    <name type="scientific">Staphylococcus hominis</name>
    <dbReference type="NCBI Taxonomy" id="1290"/>
    <lineage>
        <taxon>Bacteria</taxon>
        <taxon>Bacillati</taxon>
        <taxon>Bacillota</taxon>
        <taxon>Bacilli</taxon>
        <taxon>Bacillales</taxon>
        <taxon>Staphylococcaceae</taxon>
        <taxon>Staphylococcus</taxon>
    </lineage>
</organism>
<comment type="function">
    <text evidence="7">Acts as a ribosome collision sensor, splitting the ribosome into its 2 subunits. Detects stalled/collided 70S ribosomes which it binds and splits by an ATP-hydrolysis driven conformational change. Acts upstream of the ribosome quality control system (RQC), a ribosome-associated complex that mediates the extraction of incompletely synthesized nascent chains from stalled ribosomes and their subsequent degradation. Probably generates substrates for RQC.</text>
</comment>
<dbReference type="InterPro" id="IPR036187">
    <property type="entry name" value="DNA_mismatch_repair_MutS_sf"/>
</dbReference>
<dbReference type="Gene3D" id="3.40.50.300">
    <property type="entry name" value="P-loop containing nucleotide triphosphate hydrolases"/>
    <property type="match status" value="1"/>
</dbReference>
<evidence type="ECO:0000256" key="2">
    <source>
        <dbReference type="ARBA" id="ARBA00022741"/>
    </source>
</evidence>
<dbReference type="EC" id="3.6.4.-" evidence="7"/>
<evidence type="ECO:0000256" key="4">
    <source>
        <dbReference type="ARBA" id="ARBA00022840"/>
    </source>
</evidence>
<dbReference type="AlphaFoldDB" id="A0A974KWW6"/>
<dbReference type="GO" id="GO:0019843">
    <property type="term" value="F:rRNA binding"/>
    <property type="evidence" value="ECO:0007669"/>
    <property type="project" value="UniProtKB-UniRule"/>
</dbReference>
<dbReference type="SMART" id="SM00534">
    <property type="entry name" value="MUTSac"/>
    <property type="match status" value="1"/>
</dbReference>
<keyword evidence="1 7" id="KW-0699">rRNA-binding</keyword>
<evidence type="ECO:0000256" key="8">
    <source>
        <dbReference type="SAM" id="Coils"/>
    </source>
</evidence>
<keyword evidence="7" id="KW-0540">Nuclease</keyword>